<evidence type="ECO:0000313" key="3">
    <source>
        <dbReference type="Proteomes" id="UP000292424"/>
    </source>
</evidence>
<accession>A0A5P2GDI9</accession>
<reference evidence="2 3" key="1">
    <citation type="submission" date="2019-09" db="EMBL/GenBank/DDBJ databases">
        <title>Complete genome sequence of Arachidicoccus sp. B3-10 isolated from apple orchard soil.</title>
        <authorList>
            <person name="Kim H.S."/>
            <person name="Han K.-I."/>
            <person name="Suh M.K."/>
            <person name="Lee K.C."/>
            <person name="Eom M.K."/>
            <person name="Kim J.-S."/>
            <person name="Kang S.W."/>
            <person name="Sin Y."/>
            <person name="Lee J.-S."/>
        </authorList>
    </citation>
    <scope>NUCLEOTIDE SEQUENCE [LARGE SCALE GENOMIC DNA]</scope>
    <source>
        <strain evidence="2 3">B3-10</strain>
    </source>
</reference>
<dbReference type="Proteomes" id="UP000292424">
    <property type="component" value="Chromosome"/>
</dbReference>
<keyword evidence="3" id="KW-1185">Reference proteome</keyword>
<dbReference type="NCBIfam" id="NF033520">
    <property type="entry name" value="transpos_IS982"/>
    <property type="match status" value="1"/>
</dbReference>
<dbReference type="KEGG" id="arac:E0W69_013710"/>
<dbReference type="GO" id="GO:0006313">
    <property type="term" value="P:DNA transposition"/>
    <property type="evidence" value="ECO:0007669"/>
    <property type="project" value="InterPro"/>
</dbReference>
<protein>
    <submittedName>
        <fullName evidence="2">IS982 family transposase</fullName>
    </submittedName>
</protein>
<dbReference type="RefSeq" id="WP_131330611.1">
    <property type="nucleotide sequence ID" value="NZ_CP044016.1"/>
</dbReference>
<dbReference type="InterPro" id="IPR002559">
    <property type="entry name" value="Transposase_11"/>
</dbReference>
<dbReference type="GO" id="GO:0004803">
    <property type="term" value="F:transposase activity"/>
    <property type="evidence" value="ECO:0007669"/>
    <property type="project" value="InterPro"/>
</dbReference>
<evidence type="ECO:0000313" key="2">
    <source>
        <dbReference type="EMBL" id="QES89671.1"/>
    </source>
</evidence>
<evidence type="ECO:0000259" key="1">
    <source>
        <dbReference type="Pfam" id="PF01609"/>
    </source>
</evidence>
<feature type="domain" description="Transposase IS4-like" evidence="1">
    <location>
        <begin position="100"/>
        <end position="270"/>
    </location>
</feature>
<dbReference type="Pfam" id="PF01609">
    <property type="entry name" value="DDE_Tnp_1"/>
    <property type="match status" value="1"/>
</dbReference>
<organism evidence="2 3">
    <name type="scientific">Rhizosphaericola mali</name>
    <dbReference type="NCBI Taxonomy" id="2545455"/>
    <lineage>
        <taxon>Bacteria</taxon>
        <taxon>Pseudomonadati</taxon>
        <taxon>Bacteroidota</taxon>
        <taxon>Chitinophagia</taxon>
        <taxon>Chitinophagales</taxon>
        <taxon>Chitinophagaceae</taxon>
        <taxon>Rhizosphaericola</taxon>
    </lineage>
</organism>
<proteinExistence type="predicted"/>
<name>A0A5P2GDI9_9BACT</name>
<dbReference type="EMBL" id="CP044016">
    <property type="protein sequence ID" value="QES89671.1"/>
    <property type="molecule type" value="Genomic_DNA"/>
</dbReference>
<dbReference type="AlphaFoldDB" id="A0A5P2GDI9"/>
<dbReference type="GO" id="GO:0003677">
    <property type="term" value="F:DNA binding"/>
    <property type="evidence" value="ECO:0007669"/>
    <property type="project" value="InterPro"/>
</dbReference>
<gene>
    <name evidence="2" type="ORF">E0W69_013710</name>
</gene>
<dbReference type="OrthoDB" id="706456at2"/>
<sequence length="293" mass="34386">MNHLIQNYEIILKTLAEFPIIYTPYLQIRRPKLSNMECIALGLTSEFMSIDSENQLFRMLKGTNLEYKIDRSVFNRRRKMLFLLTEQVRQHIANILNETEQFFIVDSIPLDICKMSRASRSTVCREYLETAPSKGFCASQNRWFYRYKIHTVISASGTVQHFDMTCGAVHDVHFLKDVQAEMRDCTIIGDKGYIAPPQQLDLFRTVNIQLEVPMRANQHNYNPPPHIIRKTRKRIETFFSQLCAQFMIQRNFSKSFNGFKTRILNKITATTIIQFLKKTVFQRNINNLKINIA</sequence>